<feature type="domain" description="C2H2-type" evidence="13">
    <location>
        <begin position="108"/>
        <end position="135"/>
    </location>
</feature>
<evidence type="ECO:0000256" key="6">
    <source>
        <dbReference type="ARBA" id="ARBA00022788"/>
    </source>
</evidence>
<evidence type="ECO:0000259" key="13">
    <source>
        <dbReference type="PROSITE" id="PS50157"/>
    </source>
</evidence>
<evidence type="ECO:0000256" key="8">
    <source>
        <dbReference type="ARBA" id="ARBA00023015"/>
    </source>
</evidence>
<dbReference type="AlphaFoldDB" id="A0A9P0HSL2"/>
<comment type="subcellular location">
    <subcellularLocation>
        <location evidence="1">Nucleus</location>
    </subcellularLocation>
</comment>
<proteinExistence type="predicted"/>
<feature type="domain" description="C2H2-type" evidence="13">
    <location>
        <begin position="220"/>
        <end position="243"/>
    </location>
</feature>
<dbReference type="EMBL" id="OV725083">
    <property type="protein sequence ID" value="CAH1407074.1"/>
    <property type="molecule type" value="Genomic_DNA"/>
</dbReference>
<evidence type="ECO:0000256" key="1">
    <source>
        <dbReference type="ARBA" id="ARBA00004123"/>
    </source>
</evidence>
<evidence type="ECO:0000256" key="7">
    <source>
        <dbReference type="ARBA" id="ARBA00022833"/>
    </source>
</evidence>
<dbReference type="PROSITE" id="PS00028">
    <property type="entry name" value="ZINC_FINGER_C2H2_1"/>
    <property type="match status" value="5"/>
</dbReference>
<keyword evidence="2" id="KW-0217">Developmental protein</keyword>
<keyword evidence="8" id="KW-0805">Transcription regulation</keyword>
<dbReference type="OrthoDB" id="9451254at2759"/>
<keyword evidence="15" id="KW-1185">Reference proteome</keyword>
<evidence type="ECO:0000256" key="11">
    <source>
        <dbReference type="PROSITE-ProRule" id="PRU00042"/>
    </source>
</evidence>
<accession>A0A9P0HSL2</accession>
<reference evidence="14" key="1">
    <citation type="submission" date="2022-01" db="EMBL/GenBank/DDBJ databases">
        <authorList>
            <person name="King R."/>
        </authorList>
    </citation>
    <scope>NUCLEOTIDE SEQUENCE</scope>
</reference>
<feature type="domain" description="C2H2-type" evidence="13">
    <location>
        <begin position="164"/>
        <end position="191"/>
    </location>
</feature>
<feature type="compositionally biased region" description="Polar residues" evidence="12">
    <location>
        <begin position="284"/>
        <end position="298"/>
    </location>
</feature>
<dbReference type="GO" id="GO:0000977">
    <property type="term" value="F:RNA polymerase II transcription regulatory region sequence-specific DNA binding"/>
    <property type="evidence" value="ECO:0007669"/>
    <property type="project" value="TreeGrafter"/>
</dbReference>
<keyword evidence="7" id="KW-0862">Zinc</keyword>
<evidence type="ECO:0000256" key="5">
    <source>
        <dbReference type="ARBA" id="ARBA00022771"/>
    </source>
</evidence>
<dbReference type="FunFam" id="3.30.160.60:FF:000318">
    <property type="entry name" value="Odd-skipped-related transciption factor 2"/>
    <property type="match status" value="1"/>
</dbReference>
<protein>
    <recommendedName>
        <fullName evidence="13">C2H2-type domain-containing protein</fullName>
    </recommendedName>
</protein>
<sequence>MPSSGSGGEDTPREESYLMHRDSAFVPVLPSRGMYGPQSELVAMMADKRKELALHAALLPPPPGYPLFPAAPPFPFPPPPGPAAMFPSAQANRLLRAPGRAARPKKQFICKFCNRQFTKSYNLLIHERTHTDERPYSCDICGKAFRRQDHLRDHRYIHSKEKPFKCGECGKGFCQSRTLAVHKILHLEESPHKCPVCSRSFNQRSNLKTHLLTHTDHKPYECGSCGKVFRRNCDLRRHALTHAVGDIPPELPDSPENLTHRPDDRRSPSPSPGPSYRRRSPSPQTQCHHPTENYTMRPQLSVRKDLHAPSTSMFRRPDPPPPDPPAWIKREEQQPSTSTQQEQTKQQPPPPPPPPPPKKGFSIEDIMRR</sequence>
<evidence type="ECO:0000256" key="4">
    <source>
        <dbReference type="ARBA" id="ARBA00022737"/>
    </source>
</evidence>
<keyword evidence="9" id="KW-0804">Transcription</keyword>
<dbReference type="GO" id="GO:0007366">
    <property type="term" value="P:periodic partitioning by pair rule gene"/>
    <property type="evidence" value="ECO:0007669"/>
    <property type="project" value="UniProtKB-KW"/>
</dbReference>
<feature type="compositionally biased region" description="Pro residues" evidence="12">
    <location>
        <begin position="347"/>
        <end position="358"/>
    </location>
</feature>
<feature type="region of interest" description="Disordered" evidence="12">
    <location>
        <begin position="244"/>
        <end position="369"/>
    </location>
</feature>
<dbReference type="InterPro" id="IPR013087">
    <property type="entry name" value="Znf_C2H2_type"/>
</dbReference>
<evidence type="ECO:0000256" key="3">
    <source>
        <dbReference type="ARBA" id="ARBA00022723"/>
    </source>
</evidence>
<dbReference type="PROSITE" id="PS50157">
    <property type="entry name" value="ZINC_FINGER_C2H2_2"/>
    <property type="match status" value="5"/>
</dbReference>
<feature type="domain" description="C2H2-type" evidence="13">
    <location>
        <begin position="136"/>
        <end position="163"/>
    </location>
</feature>
<dbReference type="InterPro" id="IPR036236">
    <property type="entry name" value="Znf_C2H2_sf"/>
</dbReference>
<dbReference type="PANTHER" id="PTHR14196:SF0">
    <property type="entry name" value="PROTEIN BOWEL"/>
    <property type="match status" value="1"/>
</dbReference>
<gene>
    <name evidence="14" type="ORF">NEZAVI_LOCUS14881</name>
</gene>
<evidence type="ECO:0000313" key="14">
    <source>
        <dbReference type="EMBL" id="CAH1407074.1"/>
    </source>
</evidence>
<dbReference type="SUPFAM" id="SSF57667">
    <property type="entry name" value="beta-beta-alpha zinc fingers"/>
    <property type="match status" value="3"/>
</dbReference>
<evidence type="ECO:0000256" key="12">
    <source>
        <dbReference type="SAM" id="MobiDB-lite"/>
    </source>
</evidence>
<keyword evidence="5 11" id="KW-0863">Zinc-finger</keyword>
<name>A0A9P0HSL2_NEZVI</name>
<evidence type="ECO:0000313" key="15">
    <source>
        <dbReference type="Proteomes" id="UP001152798"/>
    </source>
</evidence>
<dbReference type="FunFam" id="3.30.160.60:FF:000148">
    <property type="entry name" value="zinc finger protein Gfi-1"/>
    <property type="match status" value="1"/>
</dbReference>
<dbReference type="GO" id="GO:0048619">
    <property type="term" value="P:embryonic hindgut morphogenesis"/>
    <property type="evidence" value="ECO:0007669"/>
    <property type="project" value="TreeGrafter"/>
</dbReference>
<evidence type="ECO:0000256" key="2">
    <source>
        <dbReference type="ARBA" id="ARBA00022473"/>
    </source>
</evidence>
<dbReference type="PANTHER" id="PTHR14196">
    <property type="entry name" value="ODD-SKIPPED - RELATED"/>
    <property type="match status" value="1"/>
</dbReference>
<dbReference type="GO" id="GO:0005634">
    <property type="term" value="C:nucleus"/>
    <property type="evidence" value="ECO:0007669"/>
    <property type="project" value="UniProtKB-SubCell"/>
</dbReference>
<dbReference type="Gene3D" id="3.30.160.60">
    <property type="entry name" value="Classic Zinc Finger"/>
    <property type="match status" value="5"/>
</dbReference>
<dbReference type="FunFam" id="3.30.160.60:FF:000311">
    <property type="entry name" value="protein odd-skipped-related 2 isoform X1"/>
    <property type="match status" value="1"/>
</dbReference>
<keyword evidence="6" id="KW-0562">Pair-rule protein</keyword>
<feature type="domain" description="C2H2-type" evidence="13">
    <location>
        <begin position="192"/>
        <end position="219"/>
    </location>
</feature>
<organism evidence="14 15">
    <name type="scientific">Nezara viridula</name>
    <name type="common">Southern green stink bug</name>
    <name type="synonym">Cimex viridulus</name>
    <dbReference type="NCBI Taxonomy" id="85310"/>
    <lineage>
        <taxon>Eukaryota</taxon>
        <taxon>Metazoa</taxon>
        <taxon>Ecdysozoa</taxon>
        <taxon>Arthropoda</taxon>
        <taxon>Hexapoda</taxon>
        <taxon>Insecta</taxon>
        <taxon>Pterygota</taxon>
        <taxon>Neoptera</taxon>
        <taxon>Paraneoptera</taxon>
        <taxon>Hemiptera</taxon>
        <taxon>Heteroptera</taxon>
        <taxon>Panheteroptera</taxon>
        <taxon>Pentatomomorpha</taxon>
        <taxon>Pentatomoidea</taxon>
        <taxon>Pentatomidae</taxon>
        <taxon>Pentatominae</taxon>
        <taxon>Nezara</taxon>
    </lineage>
</organism>
<feature type="compositionally biased region" description="Basic and acidic residues" evidence="12">
    <location>
        <begin position="258"/>
        <end position="267"/>
    </location>
</feature>
<dbReference type="GO" id="GO:0008270">
    <property type="term" value="F:zinc ion binding"/>
    <property type="evidence" value="ECO:0007669"/>
    <property type="project" value="UniProtKB-KW"/>
</dbReference>
<dbReference type="FunFam" id="3.30.160.60:FF:000958">
    <property type="entry name" value="Odd skipped"/>
    <property type="match status" value="1"/>
</dbReference>
<keyword evidence="10" id="KW-0539">Nucleus</keyword>
<feature type="compositionally biased region" description="Low complexity" evidence="12">
    <location>
        <begin position="334"/>
        <end position="346"/>
    </location>
</feature>
<evidence type="ECO:0000256" key="10">
    <source>
        <dbReference type="ARBA" id="ARBA00023242"/>
    </source>
</evidence>
<dbReference type="Pfam" id="PF00096">
    <property type="entry name" value="zf-C2H2"/>
    <property type="match status" value="5"/>
</dbReference>
<dbReference type="InterPro" id="IPR050717">
    <property type="entry name" value="C2H2-ZF_Transcription_Reg"/>
</dbReference>
<evidence type="ECO:0000256" key="9">
    <source>
        <dbReference type="ARBA" id="ARBA00023163"/>
    </source>
</evidence>
<dbReference type="GO" id="GO:0000981">
    <property type="term" value="F:DNA-binding transcription factor activity, RNA polymerase II-specific"/>
    <property type="evidence" value="ECO:0007669"/>
    <property type="project" value="TreeGrafter"/>
</dbReference>
<dbReference type="SMART" id="SM00355">
    <property type="entry name" value="ZnF_C2H2"/>
    <property type="match status" value="5"/>
</dbReference>
<dbReference type="FunFam" id="3.30.160.60:FF:000254">
    <property type="entry name" value="Odd-skipped related transciption factor 1"/>
    <property type="match status" value="1"/>
</dbReference>
<dbReference type="Proteomes" id="UP001152798">
    <property type="component" value="Chromosome 7"/>
</dbReference>
<keyword evidence="3" id="KW-0479">Metal-binding</keyword>
<keyword evidence="4" id="KW-0677">Repeat</keyword>